<dbReference type="EMBL" id="JAWDGP010005686">
    <property type="protein sequence ID" value="KAK3754059.1"/>
    <property type="molecule type" value="Genomic_DNA"/>
</dbReference>
<sequence length="68" mass="7546">MSGRNNYPIPSVGGYLSYPSPPPPPGPIPTLIHALSPPFSLQIDSQGKHRSHRPHSQLPWFLALYVKF</sequence>
<accession>A0AAE0YQ94</accession>
<dbReference type="AlphaFoldDB" id="A0AAE0YQ94"/>
<gene>
    <name evidence="1" type="ORF">RRG08_024137</name>
</gene>
<comment type="caution">
    <text evidence="1">The sequence shown here is derived from an EMBL/GenBank/DDBJ whole genome shotgun (WGS) entry which is preliminary data.</text>
</comment>
<proteinExistence type="predicted"/>
<reference evidence="1" key="1">
    <citation type="journal article" date="2023" name="G3 (Bethesda)">
        <title>A reference genome for the long-term kleptoplast-retaining sea slug Elysia crispata morphotype clarki.</title>
        <authorList>
            <person name="Eastman K.E."/>
            <person name="Pendleton A.L."/>
            <person name="Shaikh M.A."/>
            <person name="Suttiyut T."/>
            <person name="Ogas R."/>
            <person name="Tomko P."/>
            <person name="Gavelis G."/>
            <person name="Widhalm J.R."/>
            <person name="Wisecaver J.H."/>
        </authorList>
    </citation>
    <scope>NUCLEOTIDE SEQUENCE</scope>
    <source>
        <strain evidence="1">ECLA1</strain>
    </source>
</reference>
<evidence type="ECO:0000313" key="1">
    <source>
        <dbReference type="EMBL" id="KAK3754059.1"/>
    </source>
</evidence>
<dbReference type="Proteomes" id="UP001283361">
    <property type="component" value="Unassembled WGS sequence"/>
</dbReference>
<organism evidence="1 2">
    <name type="scientific">Elysia crispata</name>
    <name type="common">lettuce slug</name>
    <dbReference type="NCBI Taxonomy" id="231223"/>
    <lineage>
        <taxon>Eukaryota</taxon>
        <taxon>Metazoa</taxon>
        <taxon>Spiralia</taxon>
        <taxon>Lophotrochozoa</taxon>
        <taxon>Mollusca</taxon>
        <taxon>Gastropoda</taxon>
        <taxon>Heterobranchia</taxon>
        <taxon>Euthyneura</taxon>
        <taxon>Panpulmonata</taxon>
        <taxon>Sacoglossa</taxon>
        <taxon>Placobranchoidea</taxon>
        <taxon>Plakobranchidae</taxon>
        <taxon>Elysia</taxon>
    </lineage>
</organism>
<keyword evidence="2" id="KW-1185">Reference proteome</keyword>
<name>A0AAE0YQ94_9GAST</name>
<protein>
    <submittedName>
        <fullName evidence="1">Uncharacterized protein</fullName>
    </submittedName>
</protein>
<evidence type="ECO:0000313" key="2">
    <source>
        <dbReference type="Proteomes" id="UP001283361"/>
    </source>
</evidence>